<dbReference type="GeneID" id="78019979"/>
<reference evidence="1 2" key="1">
    <citation type="submission" date="2023-12" db="EMBL/GenBank/DDBJ databases">
        <title>Baltic Sea Cyanobacteria.</title>
        <authorList>
            <person name="Delbaje E."/>
            <person name="Fewer D.P."/>
            <person name="Shishido T.K."/>
        </authorList>
    </citation>
    <scope>NUCLEOTIDE SEQUENCE [LARGE SCALE GENOMIC DNA]</scope>
    <source>
        <strain evidence="1 2">UHCC 0060</strain>
    </source>
</reference>
<accession>A0ABU5UMK3</accession>
<evidence type="ECO:0000313" key="2">
    <source>
        <dbReference type="Proteomes" id="UP001303285"/>
    </source>
</evidence>
<protein>
    <submittedName>
        <fullName evidence="1">Uncharacterized protein</fullName>
    </submittedName>
</protein>
<proteinExistence type="predicted"/>
<evidence type="ECO:0000313" key="1">
    <source>
        <dbReference type="EMBL" id="MEA5607487.1"/>
    </source>
</evidence>
<keyword evidence="2" id="KW-1185">Reference proteome</keyword>
<gene>
    <name evidence="1" type="ORF">VB695_05230</name>
</gene>
<sequence>MLTTVFSRCLFVSFLTMSIRDRQKNTGLSLAPGQKIVETAQSIMNLDDIAEIVHTFSLTFPPQPSE</sequence>
<organism evidence="1 2">
    <name type="scientific">Nodularia spumigena UHCC 0060</name>
    <dbReference type="NCBI Taxonomy" id="3110300"/>
    <lineage>
        <taxon>Bacteria</taxon>
        <taxon>Bacillati</taxon>
        <taxon>Cyanobacteriota</taxon>
        <taxon>Cyanophyceae</taxon>
        <taxon>Nostocales</taxon>
        <taxon>Nodulariaceae</taxon>
        <taxon>Nodularia</taxon>
    </lineage>
</organism>
<dbReference type="Proteomes" id="UP001303285">
    <property type="component" value="Unassembled WGS sequence"/>
</dbReference>
<dbReference type="RefSeq" id="WP_153038530.1">
    <property type="nucleotide sequence ID" value="NZ_JAYGHK010000010.1"/>
</dbReference>
<dbReference type="EMBL" id="JAYGHK010000010">
    <property type="protein sequence ID" value="MEA5607487.1"/>
    <property type="molecule type" value="Genomic_DNA"/>
</dbReference>
<comment type="caution">
    <text evidence="1">The sequence shown here is derived from an EMBL/GenBank/DDBJ whole genome shotgun (WGS) entry which is preliminary data.</text>
</comment>
<name>A0ABU5UMK3_NODSP</name>